<dbReference type="Proteomes" id="UP000032076">
    <property type="component" value="Unassembled WGS sequence"/>
</dbReference>
<dbReference type="RefSeq" id="WP_041903366.1">
    <property type="nucleotide sequence ID" value="NZ_JXLT01000115.1"/>
</dbReference>
<accession>A0ABD4A3X7</accession>
<organism evidence="2 3">
    <name type="scientific">Caldibacillus thermoamylovorans</name>
    <dbReference type="NCBI Taxonomy" id="35841"/>
    <lineage>
        <taxon>Bacteria</taxon>
        <taxon>Bacillati</taxon>
        <taxon>Bacillota</taxon>
        <taxon>Bacilli</taxon>
        <taxon>Bacillales</taxon>
        <taxon>Bacillaceae</taxon>
        <taxon>Caldibacillus</taxon>
    </lineage>
</organism>
<gene>
    <name evidence="2" type="ORF">B4167_3547</name>
</gene>
<proteinExistence type="predicted"/>
<comment type="caution">
    <text evidence="2">The sequence shown here is derived from an EMBL/GenBank/DDBJ whole genome shotgun (WGS) entry which is preliminary data.</text>
</comment>
<evidence type="ECO:0000259" key="1">
    <source>
        <dbReference type="Pfam" id="PF18155"/>
    </source>
</evidence>
<name>A0ABD4A3X7_9BACI</name>
<dbReference type="Pfam" id="PF18155">
    <property type="entry name" value="pPIWI_RE_Z"/>
    <property type="match status" value="1"/>
</dbReference>
<feature type="domain" description="pPIWI-RE three-gene island" evidence="1">
    <location>
        <begin position="28"/>
        <end position="173"/>
    </location>
</feature>
<evidence type="ECO:0000313" key="3">
    <source>
        <dbReference type="Proteomes" id="UP000032076"/>
    </source>
</evidence>
<dbReference type="InterPro" id="IPR055254">
    <property type="entry name" value="pPIWI_RE_Z"/>
</dbReference>
<dbReference type="AlphaFoldDB" id="A0ABD4A3X7"/>
<dbReference type="EMBL" id="JXLU01000120">
    <property type="protein sequence ID" value="KIO71598.1"/>
    <property type="molecule type" value="Genomic_DNA"/>
</dbReference>
<sequence>MRKRINELELTQAILNRLKKHEDITELASTIVNVEVMAVGCSMVDKNLKIQDAWSLLTGYDEPVIPQYRDRTIISRLRILFSHYAGQSYWENEIENYIGVPEKYRLIDFSDEGNIQFLTPRFDPNRKEDYENILRQPISRKLNQIDYAKSGSFTYTRMKENISLHFKGVIPNSWVKKTQGLPIYRKKKELYFDSQFNWITVAEEMDLFLHNSNNEWQNRVKPIQLFSKGKSKKFLYKGVQHIVGGLASGKSTFRTISTYWLVRNEGAKVGILEGNVAQVLERVQELKRLGVNAVPIIGRGERRKHLENYLLSNRVQSVKELSSLEAISHLSDVCIIQALAGDLNKDGVKHFPCKNLYQGNDKKPKKCPLAHICGIYKDWSQLAEADVWVTTPSAVLHSRIPLTIDPYERLLYEAMYDLLDVIFVDEADIVQKQFDEAFLEEHSAFGNPEHLVEKLSRQLNDTIQGNYDLADNSLLIQWRKNLNHLQDSVWSLYGEIKKSVTLRESLKNQVIYLNYLIFEISEAISDNEEKQGEIADSMRNFVKEATYSSVGNSDVRLHGLINVSSIKDKNNLINNWIESVGGNIPEDSQSQFLYSKIEFFVYLAHIEHALKFILNFYPVIQQYLNTQVDVPLLTQIRDFRPFLKEAMTGVMLGYRYETNDGTETGQFKIIQYLAVGRQLLNEWSSLYEIADNNRGPAITLLSGTSYAPKSLHYHLEVDPQWYIETSRELSKLKQQFIKIRDPENGEEKISVSGVVEREKRDRNLQKIVREISEKMEKELSYWQNVGEGRKILLLTNSYNDVNIVGKVLNELPLWKGRYRLLSQQDQNDEIWFPRSRVEHFAETEADILVAPILAISRGYNILDINGNGALFGSAFFLVRPYPVPNNLGYYVQILHGERSLGVLGGTRIFTTHKNKLSAFFKKSMQIRFLLTIHVDKSNWKILPIVDKS</sequence>
<evidence type="ECO:0000313" key="2">
    <source>
        <dbReference type="EMBL" id="KIO71598.1"/>
    </source>
</evidence>
<reference evidence="2 3" key="1">
    <citation type="submission" date="2015-01" db="EMBL/GenBank/DDBJ databases">
        <title>Draft Genome Sequences of Four Bacillus thermoamylovorans Strains, Isolated From Food Products.</title>
        <authorList>
            <person name="Krawcyk A.O."/>
            <person name="Berendsen E.M."/>
            <person name="Eijlander R.T."/>
            <person name="de Jong A."/>
            <person name="Wells-Bennik M."/>
            <person name="Kuipers O.P."/>
        </authorList>
    </citation>
    <scope>NUCLEOTIDE SEQUENCE [LARGE SCALE GENOMIC DNA]</scope>
    <source>
        <strain evidence="2 3">B4167</strain>
    </source>
</reference>
<protein>
    <recommendedName>
        <fullName evidence="1">pPIWI-RE three-gene island domain-containing protein</fullName>
    </recommendedName>
</protein>